<keyword evidence="3" id="KW-1064">Adaptive immunity</keyword>
<dbReference type="Gene3D" id="2.60.40.10">
    <property type="entry name" value="Immunoglobulins"/>
    <property type="match status" value="1"/>
</dbReference>
<dbReference type="AlphaFoldDB" id="A0A8C0WB98"/>
<evidence type="ECO:0000259" key="7">
    <source>
        <dbReference type="PROSITE" id="PS50835"/>
    </source>
</evidence>
<dbReference type="PANTHER" id="PTHR19367:SF5">
    <property type="entry name" value="T CELL RECEPTOR ALPHA VARIABLE 8-3"/>
    <property type="match status" value="1"/>
</dbReference>
<evidence type="ECO:0000256" key="5">
    <source>
        <dbReference type="ARBA" id="ARBA00023319"/>
    </source>
</evidence>
<dbReference type="InterPro" id="IPR003599">
    <property type="entry name" value="Ig_sub"/>
</dbReference>
<feature type="domain" description="Ig-like" evidence="7">
    <location>
        <begin position="7"/>
        <end position="117"/>
    </location>
</feature>
<reference evidence="8" key="1">
    <citation type="submission" date="2023-09" db="UniProtKB">
        <authorList>
            <consortium name="Ensembl"/>
        </authorList>
    </citation>
    <scope>IDENTIFICATION</scope>
</reference>
<organism evidence="8">
    <name type="scientific">Castor canadensis</name>
    <name type="common">American beaver</name>
    <dbReference type="NCBI Taxonomy" id="51338"/>
    <lineage>
        <taxon>Eukaryota</taxon>
        <taxon>Metazoa</taxon>
        <taxon>Chordata</taxon>
        <taxon>Craniata</taxon>
        <taxon>Vertebrata</taxon>
        <taxon>Euteleostomi</taxon>
        <taxon>Mammalia</taxon>
        <taxon>Eutheria</taxon>
        <taxon>Euarchontoglires</taxon>
        <taxon>Glires</taxon>
        <taxon>Rodentia</taxon>
        <taxon>Castorimorpha</taxon>
        <taxon>Castoridae</taxon>
        <taxon>Castor</taxon>
    </lineage>
</organism>
<protein>
    <recommendedName>
        <fullName evidence="7">Ig-like domain-containing protein</fullName>
    </recommendedName>
</protein>
<evidence type="ECO:0000256" key="2">
    <source>
        <dbReference type="ARBA" id="ARBA00022859"/>
    </source>
</evidence>
<evidence type="ECO:0000256" key="6">
    <source>
        <dbReference type="ARBA" id="ARBA00043266"/>
    </source>
</evidence>
<evidence type="ECO:0000256" key="4">
    <source>
        <dbReference type="ARBA" id="ARBA00023170"/>
    </source>
</evidence>
<dbReference type="PANTHER" id="PTHR19367">
    <property type="entry name" value="T-CELL RECEPTOR ALPHA CHAIN V REGION"/>
    <property type="match status" value="1"/>
</dbReference>
<dbReference type="Pfam" id="PF07686">
    <property type="entry name" value="V-set"/>
    <property type="match status" value="1"/>
</dbReference>
<proteinExistence type="predicted"/>
<evidence type="ECO:0000256" key="1">
    <source>
        <dbReference type="ARBA" id="ARBA00022729"/>
    </source>
</evidence>
<evidence type="ECO:0000313" key="8">
    <source>
        <dbReference type="Ensembl" id="ENSCCNP00000007823.1"/>
    </source>
</evidence>
<keyword evidence="2" id="KW-0391">Immunity</keyword>
<dbReference type="GO" id="GO:0002250">
    <property type="term" value="P:adaptive immune response"/>
    <property type="evidence" value="ECO:0007669"/>
    <property type="project" value="UniProtKB-KW"/>
</dbReference>
<dbReference type="InterPro" id="IPR013783">
    <property type="entry name" value="Ig-like_fold"/>
</dbReference>
<dbReference type="SMART" id="SM00409">
    <property type="entry name" value="IG"/>
    <property type="match status" value="1"/>
</dbReference>
<keyword evidence="6" id="KW-1279">T cell receptor</keyword>
<keyword evidence="4" id="KW-0675">Receptor</keyword>
<keyword evidence="1" id="KW-0732">Signal</keyword>
<keyword evidence="5" id="KW-0393">Immunoglobulin domain</keyword>
<dbReference type="SUPFAM" id="SSF48726">
    <property type="entry name" value="Immunoglobulin"/>
    <property type="match status" value="1"/>
</dbReference>
<dbReference type="InterPro" id="IPR013106">
    <property type="entry name" value="Ig_V-set"/>
</dbReference>
<evidence type="ECO:0000256" key="3">
    <source>
        <dbReference type="ARBA" id="ARBA00023130"/>
    </source>
</evidence>
<sequence length="135" mass="15148">LCFLIVPTGSTQSVTQIDSHVAVSEGAPLELRCNYSYRATLYPYWYVLYPNQGLQLLLKYLVRDPLVKGIKGFEAEFRKSENSFHLKKASAHWSDTAVYFCAVSGTVPGLQEKLSTNLLKHRVSVTQGLSLTCFQ</sequence>
<accession>A0A8C0WB98</accession>
<name>A0A8C0WB98_CASCN</name>
<dbReference type="InterPro" id="IPR036179">
    <property type="entry name" value="Ig-like_dom_sf"/>
</dbReference>
<dbReference type="GO" id="GO:0042101">
    <property type="term" value="C:T cell receptor complex"/>
    <property type="evidence" value="ECO:0007669"/>
    <property type="project" value="UniProtKB-KW"/>
</dbReference>
<dbReference type="InterPro" id="IPR007110">
    <property type="entry name" value="Ig-like_dom"/>
</dbReference>
<dbReference type="PROSITE" id="PS50835">
    <property type="entry name" value="IG_LIKE"/>
    <property type="match status" value="1"/>
</dbReference>
<dbReference type="Ensembl" id="ENSCCNT00000010339.1">
    <property type="protein sequence ID" value="ENSCCNP00000007823.1"/>
    <property type="gene ID" value="ENSCCNG00000008306.1"/>
</dbReference>
<dbReference type="InterPro" id="IPR051287">
    <property type="entry name" value="TCR_variable_region"/>
</dbReference>